<dbReference type="InterPro" id="IPR001810">
    <property type="entry name" value="F-box_dom"/>
</dbReference>
<evidence type="ECO:0000259" key="1">
    <source>
        <dbReference type="SMART" id="SM00256"/>
    </source>
</evidence>
<dbReference type="AlphaFoldDB" id="A0AAN8TL16"/>
<proteinExistence type="predicted"/>
<dbReference type="Gene3D" id="1.20.1280.50">
    <property type="match status" value="1"/>
</dbReference>
<reference evidence="2 3" key="1">
    <citation type="submission" date="2024-02" db="EMBL/GenBank/DDBJ databases">
        <title>de novo genome assembly of Solanum bulbocastanum strain 11H21.</title>
        <authorList>
            <person name="Hosaka A.J."/>
        </authorList>
    </citation>
    <scope>NUCLEOTIDE SEQUENCE [LARGE SCALE GENOMIC DNA]</scope>
    <source>
        <tissue evidence="2">Young leaves</tissue>
    </source>
</reference>
<gene>
    <name evidence="2" type="ORF">RDI58_012859</name>
</gene>
<name>A0AAN8TL16_SOLBU</name>
<comment type="caution">
    <text evidence="2">The sequence shown here is derived from an EMBL/GenBank/DDBJ whole genome shotgun (WGS) entry which is preliminary data.</text>
</comment>
<dbReference type="InterPro" id="IPR036047">
    <property type="entry name" value="F-box-like_dom_sf"/>
</dbReference>
<accession>A0AAN8TL16</accession>
<dbReference type="EMBL" id="JBANQN010000005">
    <property type="protein sequence ID" value="KAK6789060.1"/>
    <property type="molecule type" value="Genomic_DNA"/>
</dbReference>
<keyword evidence="3" id="KW-1185">Reference proteome</keyword>
<dbReference type="PANTHER" id="PTHR31672">
    <property type="entry name" value="BNACNNG10540D PROTEIN"/>
    <property type="match status" value="1"/>
</dbReference>
<dbReference type="SMART" id="SM00256">
    <property type="entry name" value="FBOX"/>
    <property type="match status" value="1"/>
</dbReference>
<sequence>MDEEKNRFRDQLGDDIVFEILTWIPAKSLMRFRCVCKDWNALIRQDPNFVIRCVCKDWNALIRQDPNFVIRCVCKDWNALIRQDPNSVKYHIARSHARPSATHISFQLHVLCSKRQSSLLKSVQ</sequence>
<feature type="domain" description="F-box" evidence="1">
    <location>
        <begin position="12"/>
        <end position="52"/>
    </location>
</feature>
<organism evidence="2 3">
    <name type="scientific">Solanum bulbocastanum</name>
    <name type="common">Wild potato</name>
    <dbReference type="NCBI Taxonomy" id="147425"/>
    <lineage>
        <taxon>Eukaryota</taxon>
        <taxon>Viridiplantae</taxon>
        <taxon>Streptophyta</taxon>
        <taxon>Embryophyta</taxon>
        <taxon>Tracheophyta</taxon>
        <taxon>Spermatophyta</taxon>
        <taxon>Magnoliopsida</taxon>
        <taxon>eudicotyledons</taxon>
        <taxon>Gunneridae</taxon>
        <taxon>Pentapetalae</taxon>
        <taxon>asterids</taxon>
        <taxon>lamiids</taxon>
        <taxon>Solanales</taxon>
        <taxon>Solanaceae</taxon>
        <taxon>Solanoideae</taxon>
        <taxon>Solaneae</taxon>
        <taxon>Solanum</taxon>
    </lineage>
</organism>
<dbReference type="CDD" id="cd22157">
    <property type="entry name" value="F-box_AtFBW1-like"/>
    <property type="match status" value="1"/>
</dbReference>
<dbReference type="Pfam" id="PF00646">
    <property type="entry name" value="F-box"/>
    <property type="match status" value="1"/>
</dbReference>
<protein>
    <recommendedName>
        <fullName evidence="1">F-box domain-containing protein</fullName>
    </recommendedName>
</protein>
<dbReference type="SUPFAM" id="SSF81383">
    <property type="entry name" value="F-box domain"/>
    <property type="match status" value="1"/>
</dbReference>
<dbReference type="Proteomes" id="UP001371456">
    <property type="component" value="Unassembled WGS sequence"/>
</dbReference>
<dbReference type="InterPro" id="IPR050796">
    <property type="entry name" value="SCF_F-box_component"/>
</dbReference>
<dbReference type="PANTHER" id="PTHR31672:SF13">
    <property type="entry name" value="F-BOX PROTEIN CPR30-LIKE"/>
    <property type="match status" value="1"/>
</dbReference>
<evidence type="ECO:0000313" key="3">
    <source>
        <dbReference type="Proteomes" id="UP001371456"/>
    </source>
</evidence>
<evidence type="ECO:0000313" key="2">
    <source>
        <dbReference type="EMBL" id="KAK6789060.1"/>
    </source>
</evidence>